<dbReference type="SMART" id="SM00062">
    <property type="entry name" value="PBPb"/>
    <property type="match status" value="1"/>
</dbReference>
<protein>
    <submittedName>
        <fullName evidence="4">ABC-type amino acid transport substrate-binding protein</fullName>
    </submittedName>
</protein>
<dbReference type="GeneID" id="51109129"/>
<organism evidence="4 5">
    <name type="scientific">Acidovorax delafieldii</name>
    <name type="common">Pseudomonas delafieldii</name>
    <dbReference type="NCBI Taxonomy" id="47920"/>
    <lineage>
        <taxon>Bacteria</taxon>
        <taxon>Pseudomonadati</taxon>
        <taxon>Pseudomonadota</taxon>
        <taxon>Betaproteobacteria</taxon>
        <taxon>Burkholderiales</taxon>
        <taxon>Comamonadaceae</taxon>
        <taxon>Acidovorax</taxon>
    </lineage>
</organism>
<dbReference type="AlphaFoldDB" id="A0A561XY86"/>
<feature type="chain" id="PRO_5021715743" evidence="2">
    <location>
        <begin position="31"/>
        <end position="270"/>
    </location>
</feature>
<name>A0A561XY86_ACIDE</name>
<proteinExistence type="predicted"/>
<dbReference type="PANTHER" id="PTHR35936">
    <property type="entry name" value="MEMBRANE-BOUND LYTIC MUREIN TRANSGLYCOSYLASE F"/>
    <property type="match status" value="1"/>
</dbReference>
<accession>A0A561XY86</accession>
<dbReference type="InterPro" id="IPR001638">
    <property type="entry name" value="Solute-binding_3/MltF_N"/>
</dbReference>
<dbReference type="Gene3D" id="3.40.190.10">
    <property type="entry name" value="Periplasmic binding protein-like II"/>
    <property type="match status" value="2"/>
</dbReference>
<reference evidence="4 5" key="1">
    <citation type="journal article" date="2015" name="Stand. Genomic Sci.">
        <title>Genomic Encyclopedia of Bacterial and Archaeal Type Strains, Phase III: the genomes of soil and plant-associated and newly described type strains.</title>
        <authorList>
            <person name="Whitman W.B."/>
            <person name="Woyke T."/>
            <person name="Klenk H.P."/>
            <person name="Zhou Y."/>
            <person name="Lilburn T.G."/>
            <person name="Beck B.J."/>
            <person name="De Vos P."/>
            <person name="Vandamme P."/>
            <person name="Eisen J.A."/>
            <person name="Garrity G."/>
            <person name="Hugenholtz P."/>
            <person name="Kyrpides N.C."/>
        </authorList>
    </citation>
    <scope>NUCLEOTIDE SEQUENCE [LARGE SCALE GENOMIC DNA]</scope>
    <source>
        <strain evidence="4 5">DSM 64</strain>
    </source>
</reference>
<evidence type="ECO:0000313" key="5">
    <source>
        <dbReference type="Proteomes" id="UP000321485"/>
    </source>
</evidence>
<evidence type="ECO:0000259" key="3">
    <source>
        <dbReference type="SMART" id="SM00062"/>
    </source>
</evidence>
<comment type="caution">
    <text evidence="4">The sequence shown here is derived from an EMBL/GenBank/DDBJ whole genome shotgun (WGS) entry which is preliminary data.</text>
</comment>
<feature type="signal peptide" evidence="2">
    <location>
        <begin position="1"/>
        <end position="30"/>
    </location>
</feature>
<evidence type="ECO:0000256" key="1">
    <source>
        <dbReference type="ARBA" id="ARBA00022729"/>
    </source>
</evidence>
<gene>
    <name evidence="4" type="ORF">ATF69_0039</name>
</gene>
<dbReference type="SUPFAM" id="SSF53850">
    <property type="entry name" value="Periplasmic binding protein-like II"/>
    <property type="match status" value="1"/>
</dbReference>
<dbReference type="EMBL" id="VJWE01000001">
    <property type="protein sequence ID" value="TWG41056.1"/>
    <property type="molecule type" value="Genomic_DNA"/>
</dbReference>
<dbReference type="Proteomes" id="UP000321485">
    <property type="component" value="Unassembled WGS sequence"/>
</dbReference>
<evidence type="ECO:0000313" key="4">
    <source>
        <dbReference type="EMBL" id="TWG41056.1"/>
    </source>
</evidence>
<evidence type="ECO:0000256" key="2">
    <source>
        <dbReference type="SAM" id="SignalP"/>
    </source>
</evidence>
<dbReference type="Pfam" id="PF00497">
    <property type="entry name" value="SBP_bac_3"/>
    <property type="match status" value="1"/>
</dbReference>
<keyword evidence="1 2" id="KW-0732">Signal</keyword>
<sequence length="270" mass="30453">MMMTMMQWLKPWALTVTRVALAVCATSALAGPVAERVQIQSVLRVCVWPDYYGVTYRHPRTQQLAGIDIDLSAELARDLKARVEYVDSSFPTLIDDLNQDRCDLAMFAIGMLPQRMEKLAFTQPYMRSDIYGITTKSNTVIKQWADIDKPGVLVGVQAGTFMEPIMAQRLKQATLVRIQLPTTRERELTAGRIDVFMTDYPYSRRLMDNADWARLIESPEPFSVLPYGYAVKRGDAVWLATVDAFVARIKADGRLQRAASQNGLNAIVVR</sequence>
<dbReference type="CDD" id="cd13530">
    <property type="entry name" value="PBP2_peptides_like"/>
    <property type="match status" value="1"/>
</dbReference>
<dbReference type="PANTHER" id="PTHR35936:SF17">
    <property type="entry name" value="ARGININE-BINDING EXTRACELLULAR PROTEIN ARTP"/>
    <property type="match status" value="1"/>
</dbReference>
<dbReference type="RefSeq" id="WP_146869514.1">
    <property type="nucleotide sequence ID" value="NZ_VJWE01000001.1"/>
</dbReference>
<feature type="domain" description="Solute-binding protein family 3/N-terminal" evidence="3">
    <location>
        <begin position="42"/>
        <end position="266"/>
    </location>
</feature>